<dbReference type="InterPro" id="IPR052224">
    <property type="entry name" value="THAP_domain_protein"/>
</dbReference>
<dbReference type="GO" id="GO:0008270">
    <property type="term" value="F:zinc ion binding"/>
    <property type="evidence" value="ECO:0007669"/>
    <property type="project" value="UniProtKB-KW"/>
</dbReference>
<dbReference type="GeneID" id="115480689"/>
<feature type="coiled-coil region" evidence="6">
    <location>
        <begin position="452"/>
        <end position="479"/>
    </location>
</feature>
<dbReference type="GO" id="GO:0003677">
    <property type="term" value="F:DNA binding"/>
    <property type="evidence" value="ECO:0007669"/>
    <property type="project" value="UniProtKB-UniRule"/>
</dbReference>
<keyword evidence="6" id="KW-0175">Coiled coil</keyword>
<dbReference type="InParanoid" id="A0A6P7ZG91"/>
<keyword evidence="8" id="KW-1185">Reference proteome</keyword>
<protein>
    <submittedName>
        <fullName evidence="9">THAP domain-containing protein 5-like isoform X1</fullName>
    </submittedName>
</protein>
<feature type="domain" description="THAP-type" evidence="7">
    <location>
        <begin position="1"/>
        <end position="89"/>
    </location>
</feature>
<dbReference type="SMART" id="SM00692">
    <property type="entry name" value="DM3"/>
    <property type="match status" value="1"/>
</dbReference>
<keyword evidence="3" id="KW-0862">Zinc</keyword>
<evidence type="ECO:0000256" key="5">
    <source>
        <dbReference type="PROSITE-ProRule" id="PRU00309"/>
    </source>
</evidence>
<dbReference type="SUPFAM" id="SSF57716">
    <property type="entry name" value="Glucocorticoid receptor-like (DNA-binding domain)"/>
    <property type="match status" value="1"/>
</dbReference>
<evidence type="ECO:0000256" key="1">
    <source>
        <dbReference type="ARBA" id="ARBA00022723"/>
    </source>
</evidence>
<evidence type="ECO:0000313" key="9">
    <source>
        <dbReference type="RefSeq" id="XP_030075386.1"/>
    </source>
</evidence>
<dbReference type="PANTHER" id="PTHR46927">
    <property type="entry name" value="AGAP005574-PA"/>
    <property type="match status" value="1"/>
</dbReference>
<evidence type="ECO:0000256" key="4">
    <source>
        <dbReference type="ARBA" id="ARBA00023125"/>
    </source>
</evidence>
<dbReference type="AlphaFoldDB" id="A0A6P7ZG91"/>
<evidence type="ECO:0000256" key="2">
    <source>
        <dbReference type="ARBA" id="ARBA00022771"/>
    </source>
</evidence>
<evidence type="ECO:0000256" key="6">
    <source>
        <dbReference type="SAM" id="Coils"/>
    </source>
</evidence>
<dbReference type="PROSITE" id="PS50950">
    <property type="entry name" value="ZF_THAP"/>
    <property type="match status" value="1"/>
</dbReference>
<dbReference type="Pfam" id="PF05485">
    <property type="entry name" value="THAP"/>
    <property type="match status" value="1"/>
</dbReference>
<gene>
    <name evidence="9" type="primary">LOC115480689</name>
</gene>
<dbReference type="Proteomes" id="UP000515156">
    <property type="component" value="Chromosome 11"/>
</dbReference>
<keyword evidence="1" id="KW-0479">Metal-binding</keyword>
<keyword evidence="4 5" id="KW-0238">DNA-binding</keyword>
<reference evidence="9" key="2">
    <citation type="submission" date="2025-08" db="UniProtKB">
        <authorList>
            <consortium name="RefSeq"/>
        </authorList>
    </citation>
    <scope>IDENTIFICATION</scope>
</reference>
<dbReference type="InterPro" id="IPR006612">
    <property type="entry name" value="THAP_Znf"/>
</dbReference>
<keyword evidence="2 5" id="KW-0863">Zinc-finger</keyword>
<evidence type="ECO:0000256" key="3">
    <source>
        <dbReference type="ARBA" id="ARBA00022833"/>
    </source>
</evidence>
<organism evidence="8 9">
    <name type="scientific">Microcaecilia unicolor</name>
    <dbReference type="NCBI Taxonomy" id="1415580"/>
    <lineage>
        <taxon>Eukaryota</taxon>
        <taxon>Metazoa</taxon>
        <taxon>Chordata</taxon>
        <taxon>Craniata</taxon>
        <taxon>Vertebrata</taxon>
        <taxon>Euteleostomi</taxon>
        <taxon>Amphibia</taxon>
        <taxon>Gymnophiona</taxon>
        <taxon>Siphonopidae</taxon>
        <taxon>Microcaecilia</taxon>
    </lineage>
</organism>
<reference evidence="8" key="1">
    <citation type="submission" date="2024-06" db="UniProtKB">
        <authorList>
            <consortium name="RefSeq"/>
        </authorList>
    </citation>
    <scope>NUCLEOTIDE SEQUENCE [LARGE SCALE GENOMIC DNA]</scope>
</reference>
<dbReference type="OrthoDB" id="5982876at2759"/>
<dbReference type="SMART" id="SM00980">
    <property type="entry name" value="THAP"/>
    <property type="match status" value="1"/>
</dbReference>
<dbReference type="PANTHER" id="PTHR46927:SF2">
    <property type="entry name" value="THAP DOMAIN-CONTAINING PROTEIN 8"/>
    <property type="match status" value="1"/>
</dbReference>
<evidence type="ECO:0000259" key="7">
    <source>
        <dbReference type="PROSITE" id="PS50950"/>
    </source>
</evidence>
<proteinExistence type="predicted"/>
<dbReference type="KEGG" id="muo:115480689"/>
<accession>A0A6P7ZG91</accession>
<name>A0A6P7ZG91_9AMPH</name>
<dbReference type="RefSeq" id="XP_030075386.1">
    <property type="nucleotide sequence ID" value="XM_030219526.1"/>
</dbReference>
<sequence length="534" mass="58617">MPKYCKAPHCISTTGKRQQEANGQRKRRSFYKFPLHDKERLQQWLTNMKREHWMPSKYQHLCSDHFTPSCFEWRWGVRYLKADAVPTVFTFLDSELQNIKDGTKTKPDTQNTKLINEKDISHVLIGPQPETVHTTSETSPPGSVALTIDPGLPSAPVYIQAKPPWLSDSDATRISSSIAGSVNLVPVMQIVEPLQDSSLFLATEPDSVAAAETARITDEPISDAAAEKQACFPVMLFHSTVVPGVAEAQDTIPAAVSFPCERNNIVERTGCTASLIPANLPVLTAVFKQGDVSEPGALVIENVSIEPFVDTDPAAVVSVPASPTQMVAYFETVPTATMVSSYHTASLTPSTMPPETVLSSALTVPIVSTLPIVSSHAAATTTTIPPEPLVVAAEESEMDSDKTLQDSLEEQPEDHRYNRNNMTTEQLLSVVMSLQKKVKVLQQRHRRHCSKLETMEGIVEQLRKENLVSEEKLKLLEMACLQSSTVVPDCGSTVAIICQEDAGALVCTVPKHLGESSETILHLEEESYSHLEMH</sequence>
<evidence type="ECO:0000313" key="8">
    <source>
        <dbReference type="Proteomes" id="UP000515156"/>
    </source>
</evidence>